<name>A0A418M5M4_9BACT</name>
<dbReference type="InterPro" id="IPR009783">
    <property type="entry name" value="DUF1348"/>
</dbReference>
<gene>
    <name evidence="1" type="ORF">DYU11_17080</name>
</gene>
<sequence length="169" mass="20188">MSTNNTQPTDVPFVNETCGDSQWDEVLNPSAFQREARPPFPPFSEETARQKVQAAEDAWNSRDPERVALAYTPDSEWRNRDEFFSGRDEIRAFLTRKWQKELDYKLRKSYWAHTDNRIAVRFEYEYRTADGQWFRAYGNEMWEFDADGLMRNRFASINDRAIQETDRHL</sequence>
<evidence type="ECO:0000313" key="1">
    <source>
        <dbReference type="EMBL" id="RIV21141.1"/>
    </source>
</evidence>
<dbReference type="AlphaFoldDB" id="A0A418M5M4"/>
<dbReference type="InterPro" id="IPR032710">
    <property type="entry name" value="NTF2-like_dom_sf"/>
</dbReference>
<dbReference type="Pfam" id="PF07080">
    <property type="entry name" value="DUF1348"/>
    <property type="match status" value="1"/>
</dbReference>
<dbReference type="EMBL" id="QXED01000005">
    <property type="protein sequence ID" value="RIV21141.1"/>
    <property type="molecule type" value="Genomic_DNA"/>
</dbReference>
<keyword evidence="2" id="KW-1185">Reference proteome</keyword>
<organism evidence="1 2">
    <name type="scientific">Fibrisoma montanum</name>
    <dbReference type="NCBI Taxonomy" id="2305895"/>
    <lineage>
        <taxon>Bacteria</taxon>
        <taxon>Pseudomonadati</taxon>
        <taxon>Bacteroidota</taxon>
        <taxon>Cytophagia</taxon>
        <taxon>Cytophagales</taxon>
        <taxon>Spirosomataceae</taxon>
        <taxon>Fibrisoma</taxon>
    </lineage>
</organism>
<dbReference type="PANTHER" id="PTHR31757:SF0">
    <property type="entry name" value="SLL0781 PROTEIN"/>
    <property type="match status" value="1"/>
</dbReference>
<dbReference type="OrthoDB" id="9787970at2"/>
<evidence type="ECO:0000313" key="2">
    <source>
        <dbReference type="Proteomes" id="UP000283523"/>
    </source>
</evidence>
<protein>
    <submittedName>
        <fullName evidence="1">Nuclear transport factor 2 family protein</fullName>
    </submittedName>
</protein>
<reference evidence="1 2" key="1">
    <citation type="submission" date="2018-08" db="EMBL/GenBank/DDBJ databases">
        <title>Fibrisoma montanum sp. nov., isolated from Danxia mountain soil.</title>
        <authorList>
            <person name="Huang Y."/>
        </authorList>
    </citation>
    <scope>NUCLEOTIDE SEQUENCE [LARGE SCALE GENOMIC DNA]</scope>
    <source>
        <strain evidence="1 2">HYT19</strain>
    </source>
</reference>
<dbReference type="SUPFAM" id="SSF54427">
    <property type="entry name" value="NTF2-like"/>
    <property type="match status" value="1"/>
</dbReference>
<dbReference type="Proteomes" id="UP000283523">
    <property type="component" value="Unassembled WGS sequence"/>
</dbReference>
<dbReference type="Gene3D" id="3.10.450.50">
    <property type="match status" value="1"/>
</dbReference>
<dbReference type="RefSeq" id="WP_119668932.1">
    <property type="nucleotide sequence ID" value="NZ_QXED01000005.1"/>
</dbReference>
<dbReference type="PANTHER" id="PTHR31757">
    <property type="entry name" value="SLL0781 PROTEIN"/>
    <property type="match status" value="1"/>
</dbReference>
<accession>A0A418M5M4</accession>
<comment type="caution">
    <text evidence="1">The sequence shown here is derived from an EMBL/GenBank/DDBJ whole genome shotgun (WGS) entry which is preliminary data.</text>
</comment>
<proteinExistence type="predicted"/>